<dbReference type="OrthoDB" id="7361822at2"/>
<feature type="chain" id="PRO_5015066137" evidence="1">
    <location>
        <begin position="20"/>
        <end position="138"/>
    </location>
</feature>
<dbReference type="InterPro" id="IPR027396">
    <property type="entry name" value="DsrEFH-like"/>
</dbReference>
<evidence type="ECO:0000256" key="1">
    <source>
        <dbReference type="SAM" id="SignalP"/>
    </source>
</evidence>
<dbReference type="AlphaFoldDB" id="A0A1I5U893"/>
<name>A0A1I5U893_9GAMM</name>
<evidence type="ECO:0000313" key="2">
    <source>
        <dbReference type="EMBL" id="SFP91455.1"/>
    </source>
</evidence>
<keyword evidence="1" id="KW-0732">Signal</keyword>
<feature type="signal peptide" evidence="1">
    <location>
        <begin position="1"/>
        <end position="19"/>
    </location>
</feature>
<dbReference type="RefSeq" id="WP_074915891.1">
    <property type="nucleotide sequence ID" value="NZ_FOXK01000006.1"/>
</dbReference>
<organism evidence="2 3">
    <name type="scientific">Ectopseudomonas toyotomiensis</name>
    <dbReference type="NCBI Taxonomy" id="554344"/>
    <lineage>
        <taxon>Bacteria</taxon>
        <taxon>Pseudomonadati</taxon>
        <taxon>Pseudomonadota</taxon>
        <taxon>Gammaproteobacteria</taxon>
        <taxon>Pseudomonadales</taxon>
        <taxon>Pseudomonadaceae</taxon>
        <taxon>Ectopseudomonas</taxon>
    </lineage>
</organism>
<keyword evidence="3" id="KW-1185">Reference proteome</keyword>
<dbReference type="SUPFAM" id="SSF75169">
    <property type="entry name" value="DsrEFH-like"/>
    <property type="match status" value="1"/>
</dbReference>
<sequence>MKKLLTAIALSGLTTMAMAETQAVTVIVSDASNMTQGMAMVLANQMQAQGAQVDILLCDQAGALALKEAGGEALKPNDVTPAQLLNAAMQKGATASVCALYLPNTGYTQAQLKEGVSVAKPDAMASAMLEKQRKVFSF</sequence>
<evidence type="ECO:0000313" key="3">
    <source>
        <dbReference type="Proteomes" id="UP000182025"/>
    </source>
</evidence>
<gene>
    <name evidence="2" type="ORF">SAMN05216177_10666</name>
</gene>
<reference evidence="3" key="1">
    <citation type="submission" date="2016-10" db="EMBL/GenBank/DDBJ databases">
        <authorList>
            <person name="Varghese N."/>
            <person name="Submissions S."/>
        </authorList>
    </citation>
    <scope>NUCLEOTIDE SEQUENCE [LARGE SCALE GENOMIC DNA]</scope>
    <source>
        <strain evidence="3">JCM 15604</strain>
    </source>
</reference>
<dbReference type="Gene3D" id="3.40.1260.10">
    <property type="entry name" value="DsrEFH-like"/>
    <property type="match status" value="1"/>
</dbReference>
<dbReference type="EMBL" id="FOXK01000006">
    <property type="protein sequence ID" value="SFP91455.1"/>
    <property type="molecule type" value="Genomic_DNA"/>
</dbReference>
<accession>A0A1I5U893</accession>
<proteinExistence type="predicted"/>
<protein>
    <submittedName>
        <fullName evidence="2">DsrE/DsrF-like family protein</fullName>
    </submittedName>
</protein>
<dbReference type="Proteomes" id="UP000182025">
    <property type="component" value="Unassembled WGS sequence"/>
</dbReference>